<evidence type="ECO:0000313" key="3">
    <source>
        <dbReference type="EMBL" id="ANB49596.1"/>
    </source>
</evidence>
<feature type="chain" id="PRO_5007891430" evidence="1">
    <location>
        <begin position="19"/>
        <end position="432"/>
    </location>
</feature>
<dbReference type="AlphaFoldDB" id="A0A167Q6K2"/>
<protein>
    <submittedName>
        <fullName evidence="3">Segon</fullName>
    </submittedName>
</protein>
<dbReference type="InterPro" id="IPR024134">
    <property type="entry name" value="SOD_Cu/Zn_/chaperone"/>
</dbReference>
<feature type="domain" description="Superoxide dismutase copper/zinc binding" evidence="2">
    <location>
        <begin position="304"/>
        <end position="426"/>
    </location>
</feature>
<organism evidence="3">
    <name type="scientific">Crassostrea brasiliana</name>
    <dbReference type="NCBI Taxonomy" id="398256"/>
    <lineage>
        <taxon>Eukaryota</taxon>
        <taxon>Metazoa</taxon>
        <taxon>Spiralia</taxon>
        <taxon>Lophotrochozoa</taxon>
        <taxon>Mollusca</taxon>
        <taxon>Bivalvia</taxon>
        <taxon>Autobranchia</taxon>
        <taxon>Pteriomorphia</taxon>
        <taxon>Ostreida</taxon>
        <taxon>Ostreoidea</taxon>
        <taxon>Ostreidae</taxon>
        <taxon>Crassostrea</taxon>
    </lineage>
</organism>
<dbReference type="InterPro" id="IPR036423">
    <property type="entry name" value="SOD-like_Cu/Zn_dom_sf"/>
</dbReference>
<sequence>MMRELLLLLAALVYSSRGYPVEHNYQEDIAHLQDEVNFLKANLTAVWEKLHEHDELHRTHVEPTHHERRPLRSVVRETRRFRVTLNFFMDIPEHPGEDGAVVVQEVDRNNPVRSVLRQTRDFNVSMHFFLDVPEHPHEEPTPTPVRTAVRQNSRWRVNFSLFLDIPEHPGQPGAVTTQVVDPSQPVRSVVRDTRQFRVHMNFFVDAPEHHAPVRSVSREVRNHTVNMDFFVNIPQTPGGPHAPFHPNFDGTQAVSTVTRETRRHSVHFDFFLDIPEHPRQPDMHYAHCEMEPNTHLASTLHHQVHGSIRLSQQGNGPVRMETCLSGFNTSEDFANHRHGLQIHEYGDLSEGCGSLGELYHNEHAADHVNPGDLGDVIDDDTGSVHFSREFDWLQINLADGILGRSLVILQGDHNQAGSEQIACCVIGRTRAH</sequence>
<dbReference type="EMBL" id="KU710253">
    <property type="protein sequence ID" value="ANB49596.1"/>
    <property type="molecule type" value="mRNA"/>
</dbReference>
<reference evidence="3" key="2">
    <citation type="submission" date="2016-02" db="EMBL/GenBank/DDBJ databases">
        <authorList>
            <person name="Wen L."/>
            <person name="He K."/>
            <person name="Yang H."/>
        </authorList>
    </citation>
    <scope>NUCLEOTIDE SEQUENCE</scope>
</reference>
<dbReference type="InterPro" id="IPR001424">
    <property type="entry name" value="SOD_Cu_Zn_dom"/>
</dbReference>
<reference evidence="3" key="1">
    <citation type="journal article" date="2015" name="Aquat. Toxicol.">
        <title>Key metabolic pathways involved in xenobiotic biotransformation and stress responses revealed by transcriptomics of the mangrove oyster Crassostrea brasiliana.</title>
        <authorList>
            <person name="Luchmann K.H."/>
            <person name="Clark M.S."/>
            <person name="Bainy A.C."/>
            <person name="Gilbert J.A."/>
            <person name="Craft J.A."/>
            <person name="Chipman J.K."/>
            <person name="Thorne M.A."/>
            <person name="Mattos J.J."/>
            <person name="Siebert M.N."/>
            <person name="Schroeder D.C."/>
        </authorList>
    </citation>
    <scope>NUCLEOTIDE SEQUENCE</scope>
</reference>
<dbReference type="PANTHER" id="PTHR10003">
    <property type="entry name" value="SUPEROXIDE DISMUTASE CU-ZN -RELATED"/>
    <property type="match status" value="1"/>
</dbReference>
<dbReference type="GO" id="GO:0005507">
    <property type="term" value="F:copper ion binding"/>
    <property type="evidence" value="ECO:0007669"/>
    <property type="project" value="InterPro"/>
</dbReference>
<evidence type="ECO:0000256" key="1">
    <source>
        <dbReference type="SAM" id="SignalP"/>
    </source>
</evidence>
<feature type="signal peptide" evidence="1">
    <location>
        <begin position="1"/>
        <end position="18"/>
    </location>
</feature>
<keyword evidence="1" id="KW-0732">Signal</keyword>
<accession>A0A167Q6K2</accession>
<dbReference type="GO" id="GO:0006801">
    <property type="term" value="P:superoxide metabolic process"/>
    <property type="evidence" value="ECO:0007669"/>
    <property type="project" value="InterPro"/>
</dbReference>
<dbReference type="Pfam" id="PF00080">
    <property type="entry name" value="Sod_Cu"/>
    <property type="match status" value="1"/>
</dbReference>
<dbReference type="Gene3D" id="2.60.40.200">
    <property type="entry name" value="Superoxide dismutase, copper/zinc binding domain"/>
    <property type="match status" value="1"/>
</dbReference>
<name>A0A167Q6K2_9BIVA</name>
<proteinExistence type="evidence at transcript level"/>
<evidence type="ECO:0000259" key="2">
    <source>
        <dbReference type="Pfam" id="PF00080"/>
    </source>
</evidence>
<dbReference type="SUPFAM" id="SSF49329">
    <property type="entry name" value="Cu,Zn superoxide dismutase-like"/>
    <property type="match status" value="1"/>
</dbReference>